<keyword evidence="1" id="KW-1133">Transmembrane helix</keyword>
<dbReference type="AlphaFoldDB" id="A0A1C1CED5"/>
<sequence length="83" mass="8722">MVQPLGSSGFEALQVRWRLAQQEKRGGSASNLKACGILFGALIAASVILLGIWVILKSAPNDSVGYRDSPIDGTMSESALCSL</sequence>
<dbReference type="EMBL" id="LGRB01000015">
    <property type="protein sequence ID" value="OCT46842.1"/>
    <property type="molecule type" value="Genomic_DNA"/>
</dbReference>
<accession>A0A1C1CED5</accession>
<feature type="transmembrane region" description="Helical" evidence="1">
    <location>
        <begin position="34"/>
        <end position="56"/>
    </location>
</feature>
<evidence type="ECO:0000256" key="1">
    <source>
        <dbReference type="SAM" id="Phobius"/>
    </source>
</evidence>
<name>A0A1C1CED5_9EURO</name>
<organism evidence="2 3">
    <name type="scientific">Cladophialophora carrionii</name>
    <dbReference type="NCBI Taxonomy" id="86049"/>
    <lineage>
        <taxon>Eukaryota</taxon>
        <taxon>Fungi</taxon>
        <taxon>Dikarya</taxon>
        <taxon>Ascomycota</taxon>
        <taxon>Pezizomycotina</taxon>
        <taxon>Eurotiomycetes</taxon>
        <taxon>Chaetothyriomycetidae</taxon>
        <taxon>Chaetothyriales</taxon>
        <taxon>Herpotrichiellaceae</taxon>
        <taxon>Cladophialophora</taxon>
    </lineage>
</organism>
<keyword evidence="1" id="KW-0812">Transmembrane</keyword>
<dbReference type="VEuPathDB" id="FungiDB:CLCR_02192"/>
<protein>
    <submittedName>
        <fullName evidence="2">Uncharacterized protein</fullName>
    </submittedName>
</protein>
<keyword evidence="3" id="KW-1185">Reference proteome</keyword>
<comment type="caution">
    <text evidence="2">The sequence shown here is derived from an EMBL/GenBank/DDBJ whole genome shotgun (WGS) entry which is preliminary data.</text>
</comment>
<evidence type="ECO:0000313" key="3">
    <source>
        <dbReference type="Proteomes" id="UP000094526"/>
    </source>
</evidence>
<keyword evidence="1" id="KW-0472">Membrane</keyword>
<dbReference type="Proteomes" id="UP000094526">
    <property type="component" value="Unassembled WGS sequence"/>
</dbReference>
<proteinExistence type="predicted"/>
<gene>
    <name evidence="2" type="ORF">CLCR_02192</name>
</gene>
<reference evidence="3" key="1">
    <citation type="submission" date="2015-07" db="EMBL/GenBank/DDBJ databases">
        <authorList>
            <person name="Teixeira M.M."/>
            <person name="Souza R.C."/>
            <person name="Almeida L.G."/>
            <person name="Vicente V.A."/>
            <person name="de Hoog S."/>
            <person name="Bocca A.L."/>
            <person name="de Almeida S.R."/>
            <person name="Vasconcelos A.T."/>
            <person name="Felipe M.S."/>
        </authorList>
    </citation>
    <scope>NUCLEOTIDE SEQUENCE [LARGE SCALE GENOMIC DNA]</scope>
    <source>
        <strain evidence="3">KSF</strain>
    </source>
</reference>
<evidence type="ECO:0000313" key="2">
    <source>
        <dbReference type="EMBL" id="OCT46842.1"/>
    </source>
</evidence>